<keyword evidence="2 7" id="KW-0812">Transmembrane</keyword>
<dbReference type="CDD" id="cd08010">
    <property type="entry name" value="MltG_like"/>
    <property type="match status" value="1"/>
</dbReference>
<evidence type="ECO:0000256" key="7">
    <source>
        <dbReference type="HAMAP-Rule" id="MF_02065"/>
    </source>
</evidence>
<dbReference type="HAMAP" id="MF_02065">
    <property type="entry name" value="MltG"/>
    <property type="match status" value="1"/>
</dbReference>
<dbReference type="GO" id="GO:0008932">
    <property type="term" value="F:lytic endotransglycosylase activity"/>
    <property type="evidence" value="ECO:0007669"/>
    <property type="project" value="UniProtKB-UniRule"/>
</dbReference>
<protein>
    <recommendedName>
        <fullName evidence="7">Endolytic murein transglycosylase</fullName>
        <ecNumber evidence="7">4.2.2.29</ecNumber>
    </recommendedName>
    <alternativeName>
        <fullName evidence="7">Peptidoglycan lytic transglycosylase</fullName>
    </alternativeName>
    <alternativeName>
        <fullName evidence="7">Peptidoglycan polymerization terminase</fullName>
    </alternativeName>
</protein>
<dbReference type="PANTHER" id="PTHR30518:SF2">
    <property type="entry name" value="ENDOLYTIC MUREIN TRANSGLYCOSYLASE"/>
    <property type="match status" value="1"/>
</dbReference>
<organism evidence="8 9">
    <name type="scientific">Flavihumibacter solisilvae</name>
    <dbReference type="NCBI Taxonomy" id="1349421"/>
    <lineage>
        <taxon>Bacteria</taxon>
        <taxon>Pseudomonadati</taxon>
        <taxon>Bacteroidota</taxon>
        <taxon>Chitinophagia</taxon>
        <taxon>Chitinophagales</taxon>
        <taxon>Chitinophagaceae</taxon>
        <taxon>Flavihumibacter</taxon>
    </lineage>
</organism>
<keyword evidence="5 7" id="KW-0456">Lyase</keyword>
<name>A0A0C1L0U1_9BACT</name>
<dbReference type="GO" id="GO:0005886">
    <property type="term" value="C:plasma membrane"/>
    <property type="evidence" value="ECO:0007669"/>
    <property type="project" value="UniProtKB-UniRule"/>
</dbReference>
<evidence type="ECO:0000256" key="6">
    <source>
        <dbReference type="ARBA" id="ARBA00023316"/>
    </source>
</evidence>
<evidence type="ECO:0000256" key="2">
    <source>
        <dbReference type="ARBA" id="ARBA00022692"/>
    </source>
</evidence>
<dbReference type="NCBIfam" id="TIGR00247">
    <property type="entry name" value="endolytic transglycosylase MltG"/>
    <property type="match status" value="1"/>
</dbReference>
<keyword evidence="9" id="KW-1185">Reference proteome</keyword>
<dbReference type="Pfam" id="PF02618">
    <property type="entry name" value="YceG"/>
    <property type="match status" value="1"/>
</dbReference>
<dbReference type="EC" id="4.2.2.29" evidence="7"/>
<dbReference type="GO" id="GO:0009252">
    <property type="term" value="P:peptidoglycan biosynthetic process"/>
    <property type="evidence" value="ECO:0007669"/>
    <property type="project" value="UniProtKB-UniRule"/>
</dbReference>
<keyword evidence="4 7" id="KW-0472">Membrane</keyword>
<dbReference type="AlphaFoldDB" id="A0A0C1L0U1"/>
<comment type="function">
    <text evidence="7">Functions as a peptidoglycan terminase that cleaves nascent peptidoglycan strands endolytically to terminate their elongation.</text>
</comment>
<dbReference type="Gene3D" id="3.30.160.60">
    <property type="entry name" value="Classic Zinc Finger"/>
    <property type="match status" value="1"/>
</dbReference>
<dbReference type="OrthoDB" id="9814591at2"/>
<comment type="catalytic activity">
    <reaction evidence="7">
        <text>a peptidoglycan chain = a peptidoglycan chain with N-acetyl-1,6-anhydromuramyl-[peptide] at the reducing end + a peptidoglycan chain with N-acetylglucosamine at the non-reducing end.</text>
        <dbReference type="EC" id="4.2.2.29"/>
    </reaction>
</comment>
<dbReference type="STRING" id="1349421.OI18_15805"/>
<dbReference type="RefSeq" id="WP_039141523.1">
    <property type="nucleotide sequence ID" value="NZ_JSVC01000018.1"/>
</dbReference>
<reference evidence="8 9" key="1">
    <citation type="submission" date="2014-11" db="EMBL/GenBank/DDBJ databases">
        <title>Genome sequence of Flavihumibacter solisilvae 3-3.</title>
        <authorList>
            <person name="Zhou G."/>
            <person name="Li M."/>
            <person name="Wang G."/>
        </authorList>
    </citation>
    <scope>NUCLEOTIDE SEQUENCE [LARGE SCALE GENOMIC DNA]</scope>
    <source>
        <strain evidence="8 9">3-3</strain>
    </source>
</reference>
<dbReference type="GO" id="GO:0071555">
    <property type="term" value="P:cell wall organization"/>
    <property type="evidence" value="ECO:0007669"/>
    <property type="project" value="UniProtKB-KW"/>
</dbReference>
<dbReference type="Proteomes" id="UP000031408">
    <property type="component" value="Unassembled WGS sequence"/>
</dbReference>
<evidence type="ECO:0000256" key="1">
    <source>
        <dbReference type="ARBA" id="ARBA00022475"/>
    </source>
</evidence>
<proteinExistence type="inferred from homology"/>
<keyword evidence="1 7" id="KW-1003">Cell membrane</keyword>
<evidence type="ECO:0000256" key="4">
    <source>
        <dbReference type="ARBA" id="ARBA00023136"/>
    </source>
</evidence>
<comment type="similarity">
    <text evidence="7">Belongs to the transglycosylase MltG family.</text>
</comment>
<keyword evidence="3 7" id="KW-1133">Transmembrane helix</keyword>
<keyword evidence="6 7" id="KW-0961">Cell wall biogenesis/degradation</keyword>
<evidence type="ECO:0000313" key="8">
    <source>
        <dbReference type="EMBL" id="KIC93632.1"/>
    </source>
</evidence>
<accession>A0A0C1L0U1</accession>
<comment type="caution">
    <text evidence="8">The sequence shown here is derived from an EMBL/GenBank/DDBJ whole genome shotgun (WGS) entry which is preliminary data.</text>
</comment>
<gene>
    <name evidence="7" type="primary">mltG</name>
    <name evidence="8" type="ORF">OI18_15805</name>
</gene>
<dbReference type="InterPro" id="IPR003770">
    <property type="entry name" value="MLTG-like"/>
</dbReference>
<evidence type="ECO:0000313" key="9">
    <source>
        <dbReference type="Proteomes" id="UP000031408"/>
    </source>
</evidence>
<dbReference type="PANTHER" id="PTHR30518">
    <property type="entry name" value="ENDOLYTIC MUREIN TRANSGLYCOSYLASE"/>
    <property type="match status" value="1"/>
</dbReference>
<evidence type="ECO:0000256" key="3">
    <source>
        <dbReference type="ARBA" id="ARBA00022989"/>
    </source>
</evidence>
<dbReference type="Gene3D" id="3.30.1490.480">
    <property type="entry name" value="Endolytic murein transglycosylase"/>
    <property type="match status" value="1"/>
</dbReference>
<feature type="site" description="Important for catalytic activity" evidence="7">
    <location>
        <position position="213"/>
    </location>
</feature>
<dbReference type="EMBL" id="JSVC01000018">
    <property type="protein sequence ID" value="KIC93632.1"/>
    <property type="molecule type" value="Genomic_DNA"/>
</dbReference>
<evidence type="ECO:0000256" key="5">
    <source>
        <dbReference type="ARBA" id="ARBA00023239"/>
    </source>
</evidence>
<sequence length="346" mass="39057">MKRFILLFFLTLIVLAGIGAWLVIGPATAFGDKVYHLEIPTGSRYNDVLEKLDTGHIVHYPAIFNLIARQLDYPERVKAGRYSIRSGSSLVSIIRKLRNGSQDPVNLVITKLRTKEDFAGLAGRKFEFDSAAFISYLNSNDSLSKYGLDSNTIMAGIIPNTYTYYWNTTPSKVLEKIMQSRKNFWNTGRMELAAKKKMTPEQVVTLASIVEEETNKNDEKPAIASVYINRLNSGMRLGADPTVKFALRDFSLKRIYNKHLAVESPYNTYRVTGLPPGPICTPQAVTVDAVLNAPDTRYLYFVAKPDFSGYHVFAENYKEHLLLARAYQQALDTFMKKKNQPEETGN</sequence>